<feature type="active site" evidence="2">
    <location>
        <position position="679"/>
    </location>
</feature>
<evidence type="ECO:0000256" key="1">
    <source>
        <dbReference type="ARBA" id="ARBA00022670"/>
    </source>
</evidence>
<dbReference type="PANTHER" id="PTHR10046">
    <property type="entry name" value="ATP DEPENDENT LON PROTEASE FAMILY MEMBER"/>
    <property type="match status" value="1"/>
</dbReference>
<dbReference type="InterPro" id="IPR027417">
    <property type="entry name" value="P-loop_NTPase"/>
</dbReference>
<evidence type="ECO:0000259" key="3">
    <source>
        <dbReference type="PROSITE" id="PS51786"/>
    </source>
</evidence>
<protein>
    <recommendedName>
        <fullName evidence="2">endopeptidase La</fullName>
        <ecNumber evidence="2">3.4.21.53</ecNumber>
    </recommendedName>
</protein>
<keyword evidence="2" id="KW-0720">Serine protease</keyword>
<evidence type="ECO:0000313" key="5">
    <source>
        <dbReference type="Proteomes" id="UP000627781"/>
    </source>
</evidence>
<accession>A0ABR8PNS0</accession>
<proteinExistence type="inferred from homology"/>
<dbReference type="Pfam" id="PF13654">
    <property type="entry name" value="AAA_32"/>
    <property type="match status" value="1"/>
</dbReference>
<gene>
    <name evidence="4" type="ORF">H9661_00485</name>
</gene>
<dbReference type="InterPro" id="IPR027065">
    <property type="entry name" value="Lon_Prtase"/>
</dbReference>
<keyword evidence="1 2" id="KW-0645">Protease</keyword>
<evidence type="ECO:0000256" key="2">
    <source>
        <dbReference type="PROSITE-ProRule" id="PRU01122"/>
    </source>
</evidence>
<evidence type="ECO:0000313" key="4">
    <source>
        <dbReference type="EMBL" id="MBD7909818.1"/>
    </source>
</evidence>
<comment type="catalytic activity">
    <reaction evidence="2">
        <text>Hydrolysis of proteins in presence of ATP.</text>
        <dbReference type="EC" id="3.4.21.53"/>
    </reaction>
</comment>
<organism evidence="4 5">
    <name type="scientific">Clostridium cibarium</name>
    <dbReference type="NCBI Taxonomy" id="2762247"/>
    <lineage>
        <taxon>Bacteria</taxon>
        <taxon>Bacillati</taxon>
        <taxon>Bacillota</taxon>
        <taxon>Clostridia</taxon>
        <taxon>Eubacteriales</taxon>
        <taxon>Clostridiaceae</taxon>
        <taxon>Clostridium</taxon>
    </lineage>
</organism>
<dbReference type="EC" id="3.4.21.53" evidence="2"/>
<comment type="similarity">
    <text evidence="2">Belongs to the peptidase S16 family.</text>
</comment>
<dbReference type="EMBL" id="JACSRA010000001">
    <property type="protein sequence ID" value="MBD7909818.1"/>
    <property type="molecule type" value="Genomic_DNA"/>
</dbReference>
<keyword evidence="5" id="KW-1185">Reference proteome</keyword>
<feature type="active site" evidence="2">
    <location>
        <position position="636"/>
    </location>
</feature>
<reference evidence="4 5" key="1">
    <citation type="submission" date="2020-08" db="EMBL/GenBank/DDBJ databases">
        <title>A Genomic Blueprint of the Chicken Gut Microbiome.</title>
        <authorList>
            <person name="Gilroy R."/>
            <person name="Ravi A."/>
            <person name="Getino M."/>
            <person name="Pursley I."/>
            <person name="Horton D.L."/>
            <person name="Alikhan N.-F."/>
            <person name="Baker D."/>
            <person name="Gharbi K."/>
            <person name="Hall N."/>
            <person name="Watson M."/>
            <person name="Adriaenssens E.M."/>
            <person name="Foster-Nyarko E."/>
            <person name="Jarju S."/>
            <person name="Secka A."/>
            <person name="Antonio M."/>
            <person name="Oren A."/>
            <person name="Chaudhuri R."/>
            <person name="La Ragione R.M."/>
            <person name="Hildebrand F."/>
            <person name="Pallen M.J."/>
        </authorList>
    </citation>
    <scope>NUCLEOTIDE SEQUENCE [LARGE SCALE GENOMIC DNA]</scope>
    <source>
        <strain evidence="4 5">Sa3CVN1</strain>
    </source>
</reference>
<dbReference type="RefSeq" id="WP_143314712.1">
    <property type="nucleotide sequence ID" value="NZ_JACSRA010000001.1"/>
</dbReference>
<sequence>MKKELTPSEVLFNIDLNEGEENVKFNDIPSINLAYQKVRRAIEIEEEGYNLYLIDSFSKDKLNNLIKFIEDIHKDSNSPKDICYVTIDDPKKPEAIFLSNGKGKELKDEVENIKNSYYEVVMEFYNTSSESEKDNIIEEVHSKRSNYIGELVDMAKNEGFDVKATTGGFAFLPLKEGKAMTEKEYDVLANESKDSIVKKASKLRNKAELVLEKLKDIELTSIKKLKDIYAEFLDVELEEEKQECLLKFITDDDAYEYLEKLFFNIEKNLVDCYTINIDEDEANINEILNKYDISVLVDNSNYKKPRVIFEEDPSIVNLLGNVEYENHNGLYTSELSLITPGSVLLANEGCIILRLNQLISNGYSYYYLKKTLMSGKVNIDLSKSYLDILSINGLKPKAIPIKVKVIIIGDYESYDVLYDADEDFRRLFPLRVEFSNVINYKDIKGKYLKNYIIDRGKKYNINNIDDNGIKEIIKYLSRIANSKKKVSIEESDIDKILILTENEIKNHGRREVFGKDIIKVAYEEELVEEQIMDMYKEKKILISLKGKKVGSINGLAVLNSGYYSFGKPMKVTCIACKGDGKLIDVQKESNLSGSIHEKSINILSGLLSTIINPYEKLPVDFHLSFEQTYGKIDGDSASVSEFLCLLSALSKYAIRQNIAVTGSINQFGEVQPIGGVNEKIEGFYKTCKLMGEWGDKGVLIPSLNKEEVILKPEVEEAILKGEFHIYTMDDLEDAIEIMMLDKSHDLEGFYKDISKEIDKYRVK</sequence>
<dbReference type="Proteomes" id="UP000627781">
    <property type="component" value="Unassembled WGS sequence"/>
</dbReference>
<name>A0ABR8PNS0_9CLOT</name>
<dbReference type="InterPro" id="IPR014721">
    <property type="entry name" value="Ribsml_uS5_D2-typ_fold_subgr"/>
</dbReference>
<dbReference type="InterPro" id="IPR008269">
    <property type="entry name" value="Lon_proteolytic"/>
</dbReference>
<keyword evidence="2" id="KW-0378">Hydrolase</keyword>
<dbReference type="Pfam" id="PF05362">
    <property type="entry name" value="Lon_C"/>
    <property type="match status" value="1"/>
</dbReference>
<dbReference type="InterPro" id="IPR041699">
    <property type="entry name" value="AAA_32"/>
</dbReference>
<dbReference type="InterPro" id="IPR020568">
    <property type="entry name" value="Ribosomal_Su5_D2-typ_SF"/>
</dbReference>
<comment type="caution">
    <text evidence="4">The sequence shown here is derived from an EMBL/GenBank/DDBJ whole genome shotgun (WGS) entry which is preliminary data.</text>
</comment>
<dbReference type="PRINTS" id="PR00830">
    <property type="entry name" value="ENDOLAPTASE"/>
</dbReference>
<dbReference type="SUPFAM" id="SSF54211">
    <property type="entry name" value="Ribosomal protein S5 domain 2-like"/>
    <property type="match status" value="1"/>
</dbReference>
<dbReference type="Gene3D" id="3.30.230.10">
    <property type="match status" value="1"/>
</dbReference>
<feature type="domain" description="Lon proteolytic" evidence="3">
    <location>
        <begin position="546"/>
        <end position="741"/>
    </location>
</feature>
<dbReference type="Gene3D" id="3.40.50.300">
    <property type="entry name" value="P-loop containing nucleotide triphosphate hydrolases"/>
    <property type="match status" value="2"/>
</dbReference>
<dbReference type="PROSITE" id="PS51786">
    <property type="entry name" value="LON_PROTEOLYTIC"/>
    <property type="match status" value="1"/>
</dbReference>